<accession>A0A0C3CPI0</accession>
<proteinExistence type="predicted"/>
<evidence type="ECO:0000256" key="1">
    <source>
        <dbReference type="SAM" id="MobiDB-lite"/>
    </source>
</evidence>
<dbReference type="HOGENOM" id="CLU_2210765_0_0_1"/>
<reference evidence="2 3" key="1">
    <citation type="submission" date="2014-04" db="EMBL/GenBank/DDBJ databases">
        <authorList>
            <consortium name="DOE Joint Genome Institute"/>
            <person name="Kuo A."/>
            <person name="Martino E."/>
            <person name="Perotto S."/>
            <person name="Kohler A."/>
            <person name="Nagy L.G."/>
            <person name="Floudas D."/>
            <person name="Copeland A."/>
            <person name="Barry K.W."/>
            <person name="Cichocki N."/>
            <person name="Veneault-Fourrey C."/>
            <person name="LaButti K."/>
            <person name="Lindquist E.A."/>
            <person name="Lipzen A."/>
            <person name="Lundell T."/>
            <person name="Morin E."/>
            <person name="Murat C."/>
            <person name="Sun H."/>
            <person name="Tunlid A."/>
            <person name="Henrissat B."/>
            <person name="Grigoriev I.V."/>
            <person name="Hibbett D.S."/>
            <person name="Martin F."/>
            <person name="Nordberg H.P."/>
            <person name="Cantor M.N."/>
            <person name="Hua S.X."/>
        </authorList>
    </citation>
    <scope>NUCLEOTIDE SEQUENCE [LARGE SCALE GENOMIC DNA]</scope>
    <source>
        <strain evidence="2 3">Zn</strain>
    </source>
</reference>
<dbReference type="Proteomes" id="UP000054321">
    <property type="component" value="Unassembled WGS sequence"/>
</dbReference>
<evidence type="ECO:0000313" key="2">
    <source>
        <dbReference type="EMBL" id="KIN00944.1"/>
    </source>
</evidence>
<sequence>MTTANRRDRALSILLPVSLSGPHTAAGAGWDLDTMGLARCCRPHSDGQAESHHRQALEHHSEIISGDPPSNCHDRRRLAVVEGGTIKSLYPVTDSKRFRGTTLLYAV</sequence>
<dbReference type="EMBL" id="KN832876">
    <property type="protein sequence ID" value="KIN00944.1"/>
    <property type="molecule type" value="Genomic_DNA"/>
</dbReference>
<reference evidence="3" key="2">
    <citation type="submission" date="2015-01" db="EMBL/GenBank/DDBJ databases">
        <title>Evolutionary Origins and Diversification of the Mycorrhizal Mutualists.</title>
        <authorList>
            <consortium name="DOE Joint Genome Institute"/>
            <consortium name="Mycorrhizal Genomics Consortium"/>
            <person name="Kohler A."/>
            <person name="Kuo A."/>
            <person name="Nagy L.G."/>
            <person name="Floudas D."/>
            <person name="Copeland A."/>
            <person name="Barry K.W."/>
            <person name="Cichocki N."/>
            <person name="Veneault-Fourrey C."/>
            <person name="LaButti K."/>
            <person name="Lindquist E.A."/>
            <person name="Lipzen A."/>
            <person name="Lundell T."/>
            <person name="Morin E."/>
            <person name="Murat C."/>
            <person name="Riley R."/>
            <person name="Ohm R."/>
            <person name="Sun H."/>
            <person name="Tunlid A."/>
            <person name="Henrissat B."/>
            <person name="Grigoriev I.V."/>
            <person name="Hibbett D.S."/>
            <person name="Martin F."/>
        </authorList>
    </citation>
    <scope>NUCLEOTIDE SEQUENCE [LARGE SCALE GENOMIC DNA]</scope>
    <source>
        <strain evidence="3">Zn</strain>
    </source>
</reference>
<protein>
    <submittedName>
        <fullName evidence="2">Uncharacterized protein</fullName>
    </submittedName>
</protein>
<organism evidence="2 3">
    <name type="scientific">Oidiodendron maius (strain Zn)</name>
    <dbReference type="NCBI Taxonomy" id="913774"/>
    <lineage>
        <taxon>Eukaryota</taxon>
        <taxon>Fungi</taxon>
        <taxon>Dikarya</taxon>
        <taxon>Ascomycota</taxon>
        <taxon>Pezizomycotina</taxon>
        <taxon>Leotiomycetes</taxon>
        <taxon>Leotiomycetes incertae sedis</taxon>
        <taxon>Myxotrichaceae</taxon>
        <taxon>Oidiodendron</taxon>
    </lineage>
</organism>
<dbReference type="InParanoid" id="A0A0C3CPI0"/>
<dbReference type="AlphaFoldDB" id="A0A0C3CPI0"/>
<gene>
    <name evidence="2" type="ORF">OIDMADRAFT_54083</name>
</gene>
<feature type="region of interest" description="Disordered" evidence="1">
    <location>
        <begin position="43"/>
        <end position="72"/>
    </location>
</feature>
<keyword evidence="3" id="KW-1185">Reference proteome</keyword>
<feature type="compositionally biased region" description="Basic and acidic residues" evidence="1">
    <location>
        <begin position="43"/>
        <end position="62"/>
    </location>
</feature>
<name>A0A0C3CPI0_OIDMZ</name>
<evidence type="ECO:0000313" key="3">
    <source>
        <dbReference type="Proteomes" id="UP000054321"/>
    </source>
</evidence>